<evidence type="ECO:0000313" key="2">
    <source>
        <dbReference type="Proteomes" id="UP000486351"/>
    </source>
</evidence>
<sequence>MVSSASRNCRSSCATRSLALLSSVVSVPLLTSATTPFVSQTLLANVKMPKSRLHADEVLCEGI</sequence>
<reference evidence="1 2" key="1">
    <citation type="submission" date="2018-09" db="EMBL/GenBank/DDBJ databases">
        <title>Genomic investigation of the strawberry pathogen Phytophthora fragariae indicates pathogenicity is determined by transcriptional variation in three key races.</title>
        <authorList>
            <person name="Adams T.M."/>
            <person name="Armitage A.D."/>
            <person name="Sobczyk M.K."/>
            <person name="Bates H.J."/>
            <person name="Dunwell J.M."/>
            <person name="Nellist C.F."/>
            <person name="Harrison R.J."/>
        </authorList>
    </citation>
    <scope>NUCLEOTIDE SEQUENCE [LARGE SCALE GENOMIC DNA]</scope>
    <source>
        <strain evidence="1 2">NOV-77</strain>
    </source>
</reference>
<proteinExistence type="predicted"/>
<dbReference type="Proteomes" id="UP000486351">
    <property type="component" value="Unassembled WGS sequence"/>
</dbReference>
<comment type="caution">
    <text evidence="1">The sequence shown here is derived from an EMBL/GenBank/DDBJ whole genome shotgun (WGS) entry which is preliminary data.</text>
</comment>
<gene>
    <name evidence="1" type="ORF">PF008_g22155</name>
</gene>
<name>A0A6G0QV77_9STRA</name>
<protein>
    <submittedName>
        <fullName evidence="1">Uncharacterized protein</fullName>
    </submittedName>
</protein>
<organism evidence="1 2">
    <name type="scientific">Phytophthora fragariae</name>
    <dbReference type="NCBI Taxonomy" id="53985"/>
    <lineage>
        <taxon>Eukaryota</taxon>
        <taxon>Sar</taxon>
        <taxon>Stramenopiles</taxon>
        <taxon>Oomycota</taxon>
        <taxon>Peronosporomycetes</taxon>
        <taxon>Peronosporales</taxon>
        <taxon>Peronosporaceae</taxon>
        <taxon>Phytophthora</taxon>
    </lineage>
</organism>
<dbReference type="EMBL" id="QXFY01002067">
    <property type="protein sequence ID" value="KAE9303685.1"/>
    <property type="molecule type" value="Genomic_DNA"/>
</dbReference>
<dbReference type="AlphaFoldDB" id="A0A6G0QV77"/>
<evidence type="ECO:0000313" key="1">
    <source>
        <dbReference type="EMBL" id="KAE9303685.1"/>
    </source>
</evidence>
<accession>A0A6G0QV77</accession>